<gene>
    <name evidence="1" type="ORF">GCM10010420_44750</name>
</gene>
<proteinExistence type="predicted"/>
<comment type="caution">
    <text evidence="1">The sequence shown here is derived from an EMBL/GenBank/DDBJ whole genome shotgun (WGS) entry which is preliminary data.</text>
</comment>
<organism evidence="1 2">
    <name type="scientific">Streptomyces glaucosporus</name>
    <dbReference type="NCBI Taxonomy" id="284044"/>
    <lineage>
        <taxon>Bacteria</taxon>
        <taxon>Bacillati</taxon>
        <taxon>Actinomycetota</taxon>
        <taxon>Actinomycetes</taxon>
        <taxon>Kitasatosporales</taxon>
        <taxon>Streptomycetaceae</taxon>
        <taxon>Streptomyces</taxon>
    </lineage>
</organism>
<evidence type="ECO:0000313" key="1">
    <source>
        <dbReference type="EMBL" id="GAA2410964.1"/>
    </source>
</evidence>
<sequence length="144" mass="15975">MPHRSITLDPDQFNALYQVTHQISEFPASRLLETGCTADDLRSLITLLRDVKDRLEGVSRIRLLLIPGEVGDVGRPASAEESGADGESVREVRAAVPLRLAERWHDLARIAVDGLGPREVFLRTGYRPEEVDSMMTVLESASPR</sequence>
<dbReference type="Proteomes" id="UP001500058">
    <property type="component" value="Unassembled WGS sequence"/>
</dbReference>
<evidence type="ECO:0008006" key="3">
    <source>
        <dbReference type="Google" id="ProtNLM"/>
    </source>
</evidence>
<dbReference type="EMBL" id="BAAATJ010000025">
    <property type="protein sequence ID" value="GAA2410964.1"/>
    <property type="molecule type" value="Genomic_DNA"/>
</dbReference>
<accession>A0ABP5VSS6</accession>
<protein>
    <recommendedName>
        <fullName evidence="3">MarR family transcriptional regulator</fullName>
    </recommendedName>
</protein>
<evidence type="ECO:0000313" key="2">
    <source>
        <dbReference type="Proteomes" id="UP001500058"/>
    </source>
</evidence>
<reference evidence="2" key="1">
    <citation type="journal article" date="2019" name="Int. J. Syst. Evol. Microbiol.">
        <title>The Global Catalogue of Microorganisms (GCM) 10K type strain sequencing project: providing services to taxonomists for standard genome sequencing and annotation.</title>
        <authorList>
            <consortium name="The Broad Institute Genomics Platform"/>
            <consortium name="The Broad Institute Genome Sequencing Center for Infectious Disease"/>
            <person name="Wu L."/>
            <person name="Ma J."/>
        </authorList>
    </citation>
    <scope>NUCLEOTIDE SEQUENCE [LARGE SCALE GENOMIC DNA]</scope>
    <source>
        <strain evidence="2">JCM 6921</strain>
    </source>
</reference>
<dbReference type="RefSeq" id="WP_344632901.1">
    <property type="nucleotide sequence ID" value="NZ_BAAATJ010000025.1"/>
</dbReference>
<name>A0ABP5VSS6_9ACTN</name>
<keyword evidence="2" id="KW-1185">Reference proteome</keyword>